<evidence type="ECO:0000256" key="1">
    <source>
        <dbReference type="SAM" id="MobiDB-lite"/>
    </source>
</evidence>
<protein>
    <submittedName>
        <fullName evidence="2">Uncharacterized protein</fullName>
    </submittedName>
</protein>
<name>A0A1U7DBD1_9RHOB</name>
<reference evidence="2 3" key="1">
    <citation type="submission" date="2016-03" db="EMBL/GenBank/DDBJ databases">
        <title>Deep-sea bacteria in the southern Pacific.</title>
        <authorList>
            <person name="Tang K."/>
        </authorList>
    </citation>
    <scope>NUCLEOTIDE SEQUENCE [LARGE SCALE GENOMIC DNA]</scope>
    <source>
        <strain evidence="2 3">JLT2016</strain>
    </source>
</reference>
<sequence length="37" mass="3765">MVGQSSGSGAAQASEQFSGADEKASFAWYRLSAIVGL</sequence>
<proteinExistence type="predicted"/>
<dbReference type="AlphaFoldDB" id="A0A1U7DBD1"/>
<feature type="compositionally biased region" description="Low complexity" evidence="1">
    <location>
        <begin position="1"/>
        <end position="19"/>
    </location>
</feature>
<accession>A0A1U7DBD1</accession>
<dbReference type="KEGG" id="tpro:Ga0080559_TMP4632"/>
<dbReference type="EMBL" id="CP014796">
    <property type="protein sequence ID" value="APX25428.1"/>
    <property type="molecule type" value="Genomic_DNA"/>
</dbReference>
<gene>
    <name evidence="2" type="ORF">Ga0080559_TMP4632</name>
</gene>
<evidence type="ECO:0000313" key="2">
    <source>
        <dbReference type="EMBL" id="APX25428.1"/>
    </source>
</evidence>
<evidence type="ECO:0000313" key="3">
    <source>
        <dbReference type="Proteomes" id="UP000186559"/>
    </source>
</evidence>
<feature type="region of interest" description="Disordered" evidence="1">
    <location>
        <begin position="1"/>
        <end position="21"/>
    </location>
</feature>
<keyword evidence="3" id="KW-1185">Reference proteome</keyword>
<dbReference type="Proteomes" id="UP000186559">
    <property type="component" value="Chromosome"/>
</dbReference>
<organism evidence="2 3">
    <name type="scientific">Salipiger profundus</name>
    <dbReference type="NCBI Taxonomy" id="1229727"/>
    <lineage>
        <taxon>Bacteria</taxon>
        <taxon>Pseudomonadati</taxon>
        <taxon>Pseudomonadota</taxon>
        <taxon>Alphaproteobacteria</taxon>
        <taxon>Rhodobacterales</taxon>
        <taxon>Roseobacteraceae</taxon>
        <taxon>Salipiger</taxon>
    </lineage>
</organism>